<keyword evidence="3" id="KW-1185">Reference proteome</keyword>
<dbReference type="RefSeq" id="WP_188757246.1">
    <property type="nucleotide sequence ID" value="NZ_BMJY01000024.1"/>
</dbReference>
<organism evidence="2 3">
    <name type="scientific">Microbacterium album</name>
    <dbReference type="NCBI Taxonomy" id="2053191"/>
    <lineage>
        <taxon>Bacteria</taxon>
        <taxon>Bacillati</taxon>
        <taxon>Actinomycetota</taxon>
        <taxon>Actinomycetes</taxon>
        <taxon>Micrococcales</taxon>
        <taxon>Microbacteriaceae</taxon>
        <taxon>Microbacterium</taxon>
    </lineage>
</organism>
<sequence>MTDPSDVEPRDPEPRDPEPRDPETGEPEPGDPEPGAGEPDPLHAGERLVLFGSGAVAQGRRARRAHVLAMRPVDPTETAAVRSRPPRGLHWEYVRADGISEFVRAADVGDAAGAVRDADRVFADPDRLRLLYVRGRETGQLSWWLADDREPVLVAPRLWLPTQHAAVVRHARRARAALRTQPPWGRYLA</sequence>
<evidence type="ECO:0000313" key="2">
    <source>
        <dbReference type="EMBL" id="GGH51152.1"/>
    </source>
</evidence>
<evidence type="ECO:0000256" key="1">
    <source>
        <dbReference type="SAM" id="MobiDB-lite"/>
    </source>
</evidence>
<feature type="region of interest" description="Disordered" evidence="1">
    <location>
        <begin position="1"/>
        <end position="43"/>
    </location>
</feature>
<protein>
    <submittedName>
        <fullName evidence="2">Uncharacterized protein</fullName>
    </submittedName>
</protein>
<feature type="compositionally biased region" description="Basic and acidic residues" evidence="1">
    <location>
        <begin position="7"/>
        <end position="23"/>
    </location>
</feature>
<gene>
    <name evidence="2" type="ORF">GCM10010921_30400</name>
</gene>
<dbReference type="AlphaFoldDB" id="A0A917IIG2"/>
<comment type="caution">
    <text evidence="2">The sequence shown here is derived from an EMBL/GenBank/DDBJ whole genome shotgun (WGS) entry which is preliminary data.</text>
</comment>
<dbReference type="EMBL" id="BMJY01000024">
    <property type="protein sequence ID" value="GGH51152.1"/>
    <property type="molecule type" value="Genomic_DNA"/>
</dbReference>
<dbReference type="Proteomes" id="UP000657592">
    <property type="component" value="Unassembled WGS sequence"/>
</dbReference>
<name>A0A917IIG2_9MICO</name>
<evidence type="ECO:0000313" key="3">
    <source>
        <dbReference type="Proteomes" id="UP000657592"/>
    </source>
</evidence>
<proteinExistence type="predicted"/>
<reference evidence="2" key="2">
    <citation type="submission" date="2020-09" db="EMBL/GenBank/DDBJ databases">
        <authorList>
            <person name="Sun Q."/>
            <person name="Zhou Y."/>
        </authorList>
    </citation>
    <scope>NUCLEOTIDE SEQUENCE</scope>
    <source>
        <strain evidence="2">CGMCC 1.15794</strain>
    </source>
</reference>
<reference evidence="2" key="1">
    <citation type="journal article" date="2014" name="Int. J. Syst. Evol. Microbiol.">
        <title>Complete genome sequence of Corynebacterium casei LMG S-19264T (=DSM 44701T), isolated from a smear-ripened cheese.</title>
        <authorList>
            <consortium name="US DOE Joint Genome Institute (JGI-PGF)"/>
            <person name="Walter F."/>
            <person name="Albersmeier A."/>
            <person name="Kalinowski J."/>
            <person name="Ruckert C."/>
        </authorList>
    </citation>
    <scope>NUCLEOTIDE SEQUENCE</scope>
    <source>
        <strain evidence="2">CGMCC 1.15794</strain>
    </source>
</reference>
<accession>A0A917IIG2</accession>